<dbReference type="Gene3D" id="3.75.10.10">
    <property type="entry name" value="L-arginine/glycine Amidinotransferase, Chain A"/>
    <property type="match status" value="1"/>
</dbReference>
<evidence type="ECO:0000313" key="2">
    <source>
        <dbReference type="Proteomes" id="UP000011910"/>
    </source>
</evidence>
<dbReference type="EMBL" id="AODQ01000051">
    <property type="protein sequence ID" value="EMR02626.1"/>
    <property type="molecule type" value="Genomic_DNA"/>
</dbReference>
<dbReference type="STRING" id="1279009.ADICEAN_02225"/>
<accession>M7N5V9</accession>
<dbReference type="RefSeq" id="WP_009195618.1">
    <property type="nucleotide sequence ID" value="NZ_AODQ01000051.1"/>
</dbReference>
<dbReference type="NCBIfam" id="NF046062">
    <property type="entry name" value="citrull_CtlX"/>
    <property type="match status" value="1"/>
</dbReference>
<comment type="caution">
    <text evidence="1">The sequence shown here is derived from an EMBL/GenBank/DDBJ whole genome shotgun (WGS) entry which is preliminary data.</text>
</comment>
<proteinExistence type="predicted"/>
<dbReference type="Pfam" id="PF19420">
    <property type="entry name" value="DDAH_eukar"/>
    <property type="match status" value="1"/>
</dbReference>
<dbReference type="Proteomes" id="UP000011910">
    <property type="component" value="Unassembled WGS sequence"/>
</dbReference>
<organism evidence="1 2">
    <name type="scientific">Cesiribacter andamanensis AMV16</name>
    <dbReference type="NCBI Taxonomy" id="1279009"/>
    <lineage>
        <taxon>Bacteria</taxon>
        <taxon>Pseudomonadati</taxon>
        <taxon>Bacteroidota</taxon>
        <taxon>Cytophagia</taxon>
        <taxon>Cytophagales</taxon>
        <taxon>Cesiribacteraceae</taxon>
        <taxon>Cesiribacter</taxon>
    </lineage>
</organism>
<keyword evidence="2" id="KW-1185">Reference proteome</keyword>
<reference evidence="1 2" key="1">
    <citation type="journal article" date="2013" name="Genome Announc.">
        <title>Draft Genome Sequence of Cesiribacter andamanensis Strain AMV16T, Isolated from a Soil Sample from a Mud Volcano in the Andaman Islands, India.</title>
        <authorList>
            <person name="Shivaji S."/>
            <person name="Ara S."/>
            <person name="Begum Z."/>
            <person name="Srinivas T.N."/>
            <person name="Singh A."/>
            <person name="Kumar Pinnaka A."/>
        </authorList>
    </citation>
    <scope>NUCLEOTIDE SEQUENCE [LARGE SCALE GENOMIC DNA]</scope>
    <source>
        <strain evidence="1 2">AMV16</strain>
    </source>
</reference>
<dbReference type="PANTHER" id="PTHR43224">
    <property type="entry name" value="AMIDINOTRANSFERASE"/>
    <property type="match status" value="1"/>
</dbReference>
<dbReference type="AlphaFoldDB" id="M7N5V9"/>
<gene>
    <name evidence="1" type="ORF">ADICEAN_02225</name>
</gene>
<evidence type="ECO:0000313" key="1">
    <source>
        <dbReference type="EMBL" id="EMR02626.1"/>
    </source>
</evidence>
<dbReference type="PATRIC" id="fig|1279009.4.peg.2258"/>
<name>M7N5V9_9BACT</name>
<dbReference type="SUPFAM" id="SSF55909">
    <property type="entry name" value="Pentein"/>
    <property type="match status" value="1"/>
</dbReference>
<evidence type="ECO:0008006" key="3">
    <source>
        <dbReference type="Google" id="ProtNLM"/>
    </source>
</evidence>
<dbReference type="PANTHER" id="PTHR43224:SF1">
    <property type="entry name" value="AMIDINOTRANSFERASE"/>
    <property type="match status" value="1"/>
</dbReference>
<dbReference type="InterPro" id="IPR014541">
    <property type="entry name" value="Amdntrnsf_FN0238"/>
</dbReference>
<protein>
    <recommendedName>
        <fullName evidence="3">Amidinotransferase</fullName>
    </recommendedName>
</protein>
<sequence length="314" mass="35081">MPHYLMIRPACFGYNIETAASNSYQQLPEPRELEQVQQKALQEFDGLVAALREQEVDLLVMDDSPQPRKTCAVFPNNWFSTHEGGKLVLYPMLSANRRLERRPELIEALREQFEITEIIDLTHYEACGQYLEGTGSLVLDRENKIAYACLSPRTHATPLQEWAYRLGYELVPFTAVDAGGSPVYHTNVVMWLGKGVVGIALESILNPQERQTVKQRLEMTGKQLVVFSPDQMSRFCGNMLEVVNRKGESLLVMSQVASTALTTLQKQQIQQTYTLVCAPIPTIEALGGGSARCMIAEVVLSKKETQAGKLSTIS</sequence>
<dbReference type="PIRSF" id="PIRSF028188">
    <property type="entry name" value="Amdntrnsf_FN0238"/>
    <property type="match status" value="1"/>
</dbReference>
<dbReference type="eggNOG" id="COG4874">
    <property type="taxonomic scope" value="Bacteria"/>
</dbReference>